<protein>
    <submittedName>
        <fullName evidence="8">MFS domain-containing protein</fullName>
    </submittedName>
</protein>
<sequence>LLLVYLVEILPKKDRIWVTTVISWSPNVILFAIIAYHSKNWRTLAIASSLLALPGVFLFIIAFESPRWLIEKGHIDRAHDVLRRIAKFNGQSDITNDMIDEVIDMEKQVRLVFCWSSIAEFFDQELSKILQRFHFVAKK</sequence>
<dbReference type="WBParaSite" id="GPUH_0001649901-mRNA-1">
    <property type="protein sequence ID" value="GPUH_0001649901-mRNA-1"/>
    <property type="gene ID" value="GPUH_0001649901"/>
</dbReference>
<evidence type="ECO:0000256" key="2">
    <source>
        <dbReference type="ARBA" id="ARBA00008335"/>
    </source>
</evidence>
<accession>A0A183E686</accession>
<evidence type="ECO:0000256" key="5">
    <source>
        <dbReference type="ARBA" id="ARBA00022989"/>
    </source>
</evidence>
<comment type="similarity">
    <text evidence="2">Belongs to the major facilitator superfamily.</text>
</comment>
<dbReference type="Pfam" id="PF00083">
    <property type="entry name" value="Sugar_tr"/>
    <property type="match status" value="1"/>
</dbReference>
<dbReference type="SUPFAM" id="SSF103473">
    <property type="entry name" value="MFS general substrate transporter"/>
    <property type="match status" value="1"/>
</dbReference>
<evidence type="ECO:0000256" key="3">
    <source>
        <dbReference type="ARBA" id="ARBA00022448"/>
    </source>
</evidence>
<evidence type="ECO:0000256" key="1">
    <source>
        <dbReference type="ARBA" id="ARBA00004141"/>
    </source>
</evidence>
<dbReference type="GO" id="GO:0016020">
    <property type="term" value="C:membrane"/>
    <property type="evidence" value="ECO:0007669"/>
    <property type="project" value="UniProtKB-SubCell"/>
</dbReference>
<evidence type="ECO:0000256" key="6">
    <source>
        <dbReference type="ARBA" id="ARBA00023136"/>
    </source>
</evidence>
<proteinExistence type="inferred from homology"/>
<feature type="transmembrane region" description="Helical" evidence="7">
    <location>
        <begin position="43"/>
        <end position="63"/>
    </location>
</feature>
<reference evidence="8" key="1">
    <citation type="submission" date="2016-06" db="UniProtKB">
        <authorList>
            <consortium name="WormBaseParasite"/>
        </authorList>
    </citation>
    <scope>IDENTIFICATION</scope>
</reference>
<feature type="transmembrane region" description="Helical" evidence="7">
    <location>
        <begin position="16"/>
        <end position="37"/>
    </location>
</feature>
<dbReference type="GO" id="GO:0022857">
    <property type="term" value="F:transmembrane transporter activity"/>
    <property type="evidence" value="ECO:0007669"/>
    <property type="project" value="InterPro"/>
</dbReference>
<evidence type="ECO:0000256" key="4">
    <source>
        <dbReference type="ARBA" id="ARBA00022692"/>
    </source>
</evidence>
<keyword evidence="4 7" id="KW-0812">Transmembrane</keyword>
<keyword evidence="6 7" id="KW-0472">Membrane</keyword>
<keyword evidence="3" id="KW-0813">Transport</keyword>
<dbReference type="InterPro" id="IPR005828">
    <property type="entry name" value="MFS_sugar_transport-like"/>
</dbReference>
<name>A0A183E686_9BILA</name>
<dbReference type="PANTHER" id="PTHR23511">
    <property type="entry name" value="SYNAPTIC VESICLE GLYCOPROTEIN 2"/>
    <property type="match status" value="1"/>
</dbReference>
<dbReference type="AlphaFoldDB" id="A0A183E686"/>
<evidence type="ECO:0000313" key="8">
    <source>
        <dbReference type="WBParaSite" id="GPUH_0001649901-mRNA-1"/>
    </source>
</evidence>
<dbReference type="InterPro" id="IPR036259">
    <property type="entry name" value="MFS_trans_sf"/>
</dbReference>
<keyword evidence="5 7" id="KW-1133">Transmembrane helix</keyword>
<evidence type="ECO:0000256" key="7">
    <source>
        <dbReference type="SAM" id="Phobius"/>
    </source>
</evidence>
<organism evidence="8">
    <name type="scientific">Gongylonema pulchrum</name>
    <dbReference type="NCBI Taxonomy" id="637853"/>
    <lineage>
        <taxon>Eukaryota</taxon>
        <taxon>Metazoa</taxon>
        <taxon>Ecdysozoa</taxon>
        <taxon>Nematoda</taxon>
        <taxon>Chromadorea</taxon>
        <taxon>Rhabditida</taxon>
        <taxon>Spirurina</taxon>
        <taxon>Spiruromorpha</taxon>
        <taxon>Spiruroidea</taxon>
        <taxon>Gongylonematidae</taxon>
        <taxon>Gongylonema</taxon>
    </lineage>
</organism>
<dbReference type="Gene3D" id="1.20.1250.20">
    <property type="entry name" value="MFS general substrate transporter like domains"/>
    <property type="match status" value="1"/>
</dbReference>
<comment type="subcellular location">
    <subcellularLocation>
        <location evidence="1">Membrane</location>
        <topology evidence="1">Multi-pass membrane protein</topology>
    </subcellularLocation>
</comment>